<feature type="compositionally biased region" description="Low complexity" evidence="1">
    <location>
        <begin position="54"/>
        <end position="63"/>
    </location>
</feature>
<feature type="region of interest" description="Disordered" evidence="1">
    <location>
        <begin position="88"/>
        <end position="107"/>
    </location>
</feature>
<reference evidence="3" key="1">
    <citation type="journal article" date="2019" name="Int. J. Syst. Evol. Microbiol.">
        <title>The Global Catalogue of Microorganisms (GCM) 10K type strain sequencing project: providing services to taxonomists for standard genome sequencing and annotation.</title>
        <authorList>
            <consortium name="The Broad Institute Genomics Platform"/>
            <consortium name="The Broad Institute Genome Sequencing Center for Infectious Disease"/>
            <person name="Wu L."/>
            <person name="Ma J."/>
        </authorList>
    </citation>
    <scope>NUCLEOTIDE SEQUENCE [LARGE SCALE GENOMIC DNA]</scope>
    <source>
        <strain evidence="3">JCM 6921</strain>
    </source>
</reference>
<keyword evidence="3" id="KW-1185">Reference proteome</keyword>
<dbReference type="EMBL" id="BAAATJ010000020">
    <property type="protein sequence ID" value="GAA2408367.1"/>
    <property type="molecule type" value="Genomic_DNA"/>
</dbReference>
<accession>A0ABP5VTT7</accession>
<evidence type="ECO:0000313" key="3">
    <source>
        <dbReference type="Proteomes" id="UP001500058"/>
    </source>
</evidence>
<organism evidence="2 3">
    <name type="scientific">Streptomyces glaucosporus</name>
    <dbReference type="NCBI Taxonomy" id="284044"/>
    <lineage>
        <taxon>Bacteria</taxon>
        <taxon>Bacillati</taxon>
        <taxon>Actinomycetota</taxon>
        <taxon>Actinomycetes</taxon>
        <taxon>Kitasatosporales</taxon>
        <taxon>Streptomycetaceae</taxon>
        <taxon>Streptomyces</taxon>
    </lineage>
</organism>
<name>A0ABP5VTT7_9ACTN</name>
<dbReference type="Proteomes" id="UP001500058">
    <property type="component" value="Unassembled WGS sequence"/>
</dbReference>
<protein>
    <submittedName>
        <fullName evidence="2">Uncharacterized protein</fullName>
    </submittedName>
</protein>
<gene>
    <name evidence="2" type="ORF">GCM10010420_40850</name>
</gene>
<feature type="region of interest" description="Disordered" evidence="1">
    <location>
        <begin position="1"/>
        <end position="75"/>
    </location>
</feature>
<feature type="compositionally biased region" description="Basic residues" evidence="1">
    <location>
        <begin position="39"/>
        <end position="53"/>
    </location>
</feature>
<evidence type="ECO:0000256" key="1">
    <source>
        <dbReference type="SAM" id="MobiDB-lite"/>
    </source>
</evidence>
<evidence type="ECO:0000313" key="2">
    <source>
        <dbReference type="EMBL" id="GAA2408367.1"/>
    </source>
</evidence>
<feature type="compositionally biased region" description="Low complexity" evidence="1">
    <location>
        <begin position="25"/>
        <end position="38"/>
    </location>
</feature>
<comment type="caution">
    <text evidence="2">The sequence shown here is derived from an EMBL/GenBank/DDBJ whole genome shotgun (WGS) entry which is preliminary data.</text>
</comment>
<sequence>MAVPRGRRAAASENRSIIPALTAPSRTVASRSARGAVRSARHRDRPPKARRSAAAKVSRSQVVPAGPRDANSPVASALPVWRTAMAARTSTAPGARRGAGRAGAGRDAVVTGTLERSSTVSVHDPIVDILSTISG</sequence>
<proteinExistence type="predicted"/>